<protein>
    <recommendedName>
        <fullName evidence="1">JmjC domain-containing protein</fullName>
    </recommendedName>
</protein>
<keyword evidence="3" id="KW-1185">Reference proteome</keyword>
<dbReference type="PROSITE" id="PS51184">
    <property type="entry name" value="JMJC"/>
    <property type="match status" value="1"/>
</dbReference>
<evidence type="ECO:0000313" key="2">
    <source>
        <dbReference type="EMBL" id="RCU49405.1"/>
    </source>
</evidence>
<sequence length="236" mass="26474">MVLGDSKKGRLGLPFFMGVFMQSNINIGMHFAVPIVRVSYPSPEALNRDLRDMFLAWEKDGVYKTLQPVPTNQVNIYESEWALLDREEPQIRSLRKFIMHSLLHSVAKLNNLDQTASLKLKPNIHSWVHLTSNGGYVSQHNHPNASWSGIYFVDPGESLAESKDSGLVKFATPNPAIKMHRDAGNCSLQGPLSHNTLVIQPKAGDLVIFPSYLMHEVSPYVGSGRRITIAFNCWFT</sequence>
<evidence type="ECO:0000259" key="1">
    <source>
        <dbReference type="PROSITE" id="PS51184"/>
    </source>
</evidence>
<gene>
    <name evidence="2" type="ORF">DU002_10780</name>
</gene>
<reference evidence="2 3" key="1">
    <citation type="submission" date="2018-07" db="EMBL/GenBank/DDBJ databases">
        <title>Corallincola holothuriorum sp. nov., a new facultative anaerobe isolated from sea cucumber Apostichopus japonicus.</title>
        <authorList>
            <person name="Xia H."/>
        </authorList>
    </citation>
    <scope>NUCLEOTIDE SEQUENCE [LARGE SCALE GENOMIC DNA]</scope>
    <source>
        <strain evidence="2 3">C4</strain>
    </source>
</reference>
<name>A0A368NI42_9GAMM</name>
<comment type="caution">
    <text evidence="2">The sequence shown here is derived from an EMBL/GenBank/DDBJ whole genome shotgun (WGS) entry which is preliminary data.</text>
</comment>
<accession>A0A368NI42</accession>
<dbReference type="EMBL" id="QPID01000006">
    <property type="protein sequence ID" value="RCU49405.1"/>
    <property type="molecule type" value="Genomic_DNA"/>
</dbReference>
<dbReference type="Gene3D" id="2.60.120.620">
    <property type="entry name" value="q2cbj1_9rhob like domain"/>
    <property type="match status" value="1"/>
</dbReference>
<dbReference type="Proteomes" id="UP000252558">
    <property type="component" value="Unassembled WGS sequence"/>
</dbReference>
<dbReference type="InterPro" id="IPR012668">
    <property type="entry name" value="CHP02466"/>
</dbReference>
<dbReference type="InterPro" id="IPR003347">
    <property type="entry name" value="JmjC_dom"/>
</dbReference>
<dbReference type="AlphaFoldDB" id="A0A368NI42"/>
<organism evidence="2 3">
    <name type="scientific">Corallincola holothuriorum</name>
    <dbReference type="NCBI Taxonomy" id="2282215"/>
    <lineage>
        <taxon>Bacteria</taxon>
        <taxon>Pseudomonadati</taxon>
        <taxon>Pseudomonadota</taxon>
        <taxon>Gammaproteobacteria</taxon>
        <taxon>Alteromonadales</taxon>
        <taxon>Psychromonadaceae</taxon>
        <taxon>Corallincola</taxon>
    </lineage>
</organism>
<dbReference type="Pfam" id="PF13759">
    <property type="entry name" value="2OG-FeII_Oxy_5"/>
    <property type="match status" value="1"/>
</dbReference>
<feature type="domain" description="JmjC" evidence="1">
    <location>
        <begin position="104"/>
        <end position="236"/>
    </location>
</feature>
<evidence type="ECO:0000313" key="3">
    <source>
        <dbReference type="Proteomes" id="UP000252558"/>
    </source>
</evidence>
<proteinExistence type="predicted"/>